<dbReference type="Proteomes" id="UP000288024">
    <property type="component" value="Unassembled WGS sequence"/>
</dbReference>
<evidence type="ECO:0008006" key="3">
    <source>
        <dbReference type="Google" id="ProtNLM"/>
    </source>
</evidence>
<dbReference type="RefSeq" id="WP_127743135.1">
    <property type="nucleotide sequence ID" value="NZ_CAJCKN010000117.1"/>
</dbReference>
<gene>
    <name evidence="1" type="ORF">EM808_28275</name>
</gene>
<evidence type="ECO:0000313" key="2">
    <source>
        <dbReference type="Proteomes" id="UP000288024"/>
    </source>
</evidence>
<evidence type="ECO:0000313" key="1">
    <source>
        <dbReference type="EMBL" id="RVT56142.1"/>
    </source>
</evidence>
<dbReference type="EMBL" id="RZTZ01000044">
    <property type="protein sequence ID" value="RVT56142.1"/>
    <property type="molecule type" value="Genomic_DNA"/>
</dbReference>
<dbReference type="AlphaFoldDB" id="A0A437K2P5"/>
<accession>A0A437K2P5</accession>
<reference evidence="1 2" key="1">
    <citation type="submission" date="2019-01" db="EMBL/GenBank/DDBJ databases">
        <title>Bacillus sp. M5HDSG1-1, whole genome shotgun sequence.</title>
        <authorList>
            <person name="Tuo L."/>
        </authorList>
    </citation>
    <scope>NUCLEOTIDE SEQUENCE [LARGE SCALE GENOMIC DNA]</scope>
    <source>
        <strain evidence="1 2">M5HDSG1-1</strain>
    </source>
</reference>
<proteinExistence type="predicted"/>
<dbReference type="SUPFAM" id="SSF55486">
    <property type="entry name" value="Metalloproteases ('zincins'), catalytic domain"/>
    <property type="match status" value="1"/>
</dbReference>
<name>A0A437K2P5_9BACI</name>
<dbReference type="GO" id="GO:0008237">
    <property type="term" value="F:metallopeptidase activity"/>
    <property type="evidence" value="ECO:0007669"/>
    <property type="project" value="InterPro"/>
</dbReference>
<dbReference type="Gene3D" id="3.40.390.10">
    <property type="entry name" value="Collagenase (Catalytic Domain)"/>
    <property type="match status" value="1"/>
</dbReference>
<organism evidence="1 2">
    <name type="scientific">Niallia taxi</name>
    <dbReference type="NCBI Taxonomy" id="2499688"/>
    <lineage>
        <taxon>Bacteria</taxon>
        <taxon>Bacillati</taxon>
        <taxon>Bacillota</taxon>
        <taxon>Bacilli</taxon>
        <taxon>Bacillales</taxon>
        <taxon>Bacillaceae</taxon>
        <taxon>Niallia</taxon>
    </lineage>
</organism>
<protein>
    <recommendedName>
        <fullName evidence="3">Peptidase M10 metallopeptidase domain-containing protein</fullName>
    </recommendedName>
</protein>
<dbReference type="GeneID" id="87620647"/>
<comment type="caution">
    <text evidence="1">The sequence shown here is derived from an EMBL/GenBank/DDBJ whole genome shotgun (WGS) entry which is preliminary data.</text>
</comment>
<keyword evidence="2" id="KW-1185">Reference proteome</keyword>
<sequence length="193" mass="21167">MGFSMLRIEKSGFVKFIIAGLLLFTFTTSASANYFGGSRTKNAKPVVYYDSSVSKYGYTSNFDAGRAYWNSHSAVNITKSTSYKKGMDQYLVANTSVAGLLGEIIPVNSSGIEVSTSASWSYVLVKIYANQMKNLSNYDSSHISMNAAHEIGHSIKMAHASKAYNSVMPQGWRKLPSSLTSYDKGEVTKKWGN</sequence>
<dbReference type="InterPro" id="IPR024079">
    <property type="entry name" value="MetalloPept_cat_dom_sf"/>
</dbReference>